<name>A0A8H6JIL3_9PEZI</name>
<dbReference type="EMBL" id="WIGM01000745">
    <property type="protein sequence ID" value="KAF6813884.1"/>
    <property type="molecule type" value="Genomic_DNA"/>
</dbReference>
<feature type="region of interest" description="Disordered" evidence="1">
    <location>
        <begin position="1"/>
        <end position="25"/>
    </location>
</feature>
<dbReference type="OrthoDB" id="10648451at2759"/>
<evidence type="ECO:0000313" key="2">
    <source>
        <dbReference type="EMBL" id="KAF6813884.1"/>
    </source>
</evidence>
<comment type="caution">
    <text evidence="2">The sequence shown here is derived from an EMBL/GenBank/DDBJ whole genome shotgun (WGS) entry which is preliminary data.</text>
</comment>
<organism evidence="2 3">
    <name type="scientific">Colletotrichum musicola</name>
    <dbReference type="NCBI Taxonomy" id="2175873"/>
    <lineage>
        <taxon>Eukaryota</taxon>
        <taxon>Fungi</taxon>
        <taxon>Dikarya</taxon>
        <taxon>Ascomycota</taxon>
        <taxon>Pezizomycotina</taxon>
        <taxon>Sordariomycetes</taxon>
        <taxon>Hypocreomycetidae</taxon>
        <taxon>Glomerellales</taxon>
        <taxon>Glomerellaceae</taxon>
        <taxon>Colletotrichum</taxon>
        <taxon>Colletotrichum orchidearum species complex</taxon>
    </lineage>
</organism>
<evidence type="ECO:0000256" key="1">
    <source>
        <dbReference type="SAM" id="MobiDB-lite"/>
    </source>
</evidence>
<protein>
    <submittedName>
        <fullName evidence="2">Uncharacterized protein</fullName>
    </submittedName>
</protein>
<accession>A0A8H6JIL3</accession>
<keyword evidence="3" id="KW-1185">Reference proteome</keyword>
<dbReference type="AlphaFoldDB" id="A0A8H6JIL3"/>
<proteinExistence type="predicted"/>
<gene>
    <name evidence="2" type="ORF">CMUS01_12745</name>
</gene>
<sequence length="334" mass="37343">MDGLGVLPVREGLPMKTRQPKDDTAKAAEGFPKQDMINRGKAYVTLCGSGNSIWFSEGPALTSGPAGSFLEGMNPDRTKKAPRWCRLNTIVRGKGKHIADSFSDKDHMICWGLVTVTALSNIQEFQVLVPERKSAQNAAWRTLEQGEASQPLMGIHDLVKSLWQPEAMTYATRRSRSMFILLRARSFSTAQKLVDQLAESARKPCFWVNYFDIVEEDNADEDSSSLPRVIEILQLTARTGGIVCFENFAHLVAQRSVNEPKRSGQAKSMYPDHADKRTKDGFIDKQQEFIEILEVLPSTAFLWLTREDGLDSTAKRIVAQEFDLDADMIEQGGK</sequence>
<reference evidence="2" key="1">
    <citation type="journal article" date="2020" name="Phytopathology">
        <title>Genome Sequence Resources of Colletotrichum truncatum, C. plurivorum, C. musicola, and C. sojae: Four Species Pathogenic to Soybean (Glycine max).</title>
        <authorList>
            <person name="Rogerio F."/>
            <person name="Boufleur T.R."/>
            <person name="Ciampi-Guillardi M."/>
            <person name="Sukno S.A."/>
            <person name="Thon M.R."/>
            <person name="Massola Junior N.S."/>
            <person name="Baroncelli R."/>
        </authorList>
    </citation>
    <scope>NUCLEOTIDE SEQUENCE</scope>
    <source>
        <strain evidence="2">LFN0074</strain>
    </source>
</reference>
<evidence type="ECO:0000313" key="3">
    <source>
        <dbReference type="Proteomes" id="UP000639643"/>
    </source>
</evidence>
<dbReference type="Proteomes" id="UP000639643">
    <property type="component" value="Unassembled WGS sequence"/>
</dbReference>